<dbReference type="AlphaFoldDB" id="A0A2I0KEQ1"/>
<proteinExistence type="predicted"/>
<gene>
    <name evidence="1" type="ORF">CRG98_012611</name>
</gene>
<dbReference type="EMBL" id="PGOL01000648">
    <property type="protein sequence ID" value="PKI66992.1"/>
    <property type="molecule type" value="Genomic_DNA"/>
</dbReference>
<organism evidence="1 2">
    <name type="scientific">Punica granatum</name>
    <name type="common">Pomegranate</name>
    <dbReference type="NCBI Taxonomy" id="22663"/>
    <lineage>
        <taxon>Eukaryota</taxon>
        <taxon>Viridiplantae</taxon>
        <taxon>Streptophyta</taxon>
        <taxon>Embryophyta</taxon>
        <taxon>Tracheophyta</taxon>
        <taxon>Spermatophyta</taxon>
        <taxon>Magnoliopsida</taxon>
        <taxon>eudicotyledons</taxon>
        <taxon>Gunneridae</taxon>
        <taxon>Pentapetalae</taxon>
        <taxon>rosids</taxon>
        <taxon>malvids</taxon>
        <taxon>Myrtales</taxon>
        <taxon>Lythraceae</taxon>
        <taxon>Punica</taxon>
    </lineage>
</organism>
<reference evidence="1 2" key="1">
    <citation type="submission" date="2017-11" db="EMBL/GenBank/DDBJ databases">
        <title>De-novo sequencing of pomegranate (Punica granatum L.) genome.</title>
        <authorList>
            <person name="Akparov Z."/>
            <person name="Amiraslanov A."/>
            <person name="Hajiyeva S."/>
            <person name="Abbasov M."/>
            <person name="Kaur K."/>
            <person name="Hamwieh A."/>
            <person name="Solovyev V."/>
            <person name="Salamov A."/>
            <person name="Braich B."/>
            <person name="Kosarev P."/>
            <person name="Mahmoud A."/>
            <person name="Hajiyev E."/>
            <person name="Babayeva S."/>
            <person name="Izzatullayeva V."/>
            <person name="Mammadov A."/>
            <person name="Mammadov A."/>
            <person name="Sharifova S."/>
            <person name="Ojaghi J."/>
            <person name="Eynullazada K."/>
            <person name="Bayramov B."/>
            <person name="Abdulazimova A."/>
            <person name="Shahmuradov I."/>
        </authorList>
    </citation>
    <scope>NUCLEOTIDE SEQUENCE [LARGE SCALE GENOMIC DNA]</scope>
    <source>
        <strain evidence="2">cv. AG2017</strain>
        <tissue evidence="1">Leaf</tissue>
    </source>
</reference>
<name>A0A2I0KEQ1_PUNGR</name>
<sequence>MAIFGLKSFAHHFRSISSFRVKIVLSGEQCTRHQLQRQTLGVTTRAHTLALICPRARSCARYHVYALCPCSRDVPTCMHMYARPHDHSRASVFQRPSPPRPCLPARPTVHLSSLSRPCMSIRASQPIRACFPCTRTPFQGFNRDLEFEIPIDSGVRPPICGPNPTFMVVAILCGCMRARWWGRSRRPMVPTLSAPHFGSSNLNNSISSDSNHDLSIIMENGSTEQ</sequence>
<comment type="caution">
    <text evidence="1">The sequence shown here is derived from an EMBL/GenBank/DDBJ whole genome shotgun (WGS) entry which is preliminary data.</text>
</comment>
<dbReference type="Proteomes" id="UP000233551">
    <property type="component" value="Unassembled WGS sequence"/>
</dbReference>
<evidence type="ECO:0000313" key="1">
    <source>
        <dbReference type="EMBL" id="PKI66992.1"/>
    </source>
</evidence>
<accession>A0A2I0KEQ1</accession>
<keyword evidence="2" id="KW-1185">Reference proteome</keyword>
<evidence type="ECO:0000313" key="2">
    <source>
        <dbReference type="Proteomes" id="UP000233551"/>
    </source>
</evidence>
<protein>
    <submittedName>
        <fullName evidence="1">Uncharacterized protein</fullName>
    </submittedName>
</protein>